<evidence type="ECO:0000256" key="2">
    <source>
        <dbReference type="SAM" id="MobiDB-lite"/>
    </source>
</evidence>
<accession>A0A8K0C9K7</accession>
<dbReference type="Proteomes" id="UP000801492">
    <property type="component" value="Unassembled WGS sequence"/>
</dbReference>
<feature type="region of interest" description="Disordered" evidence="2">
    <location>
        <begin position="63"/>
        <end position="133"/>
    </location>
</feature>
<keyword evidence="4" id="KW-1185">Reference proteome</keyword>
<dbReference type="OrthoDB" id="6257894at2759"/>
<comment type="similarity">
    <text evidence="1">Belongs to the learning-associated protein family.</text>
</comment>
<dbReference type="GO" id="GO:0001099">
    <property type="term" value="F:basal RNA polymerase II transcription machinery binding"/>
    <property type="evidence" value="ECO:0007669"/>
    <property type="project" value="TreeGrafter"/>
</dbReference>
<dbReference type="EMBL" id="VTPC01090407">
    <property type="protein sequence ID" value="KAF2883460.1"/>
    <property type="molecule type" value="Genomic_DNA"/>
</dbReference>
<dbReference type="PANTHER" id="PTHR34253">
    <property type="entry name" value="PROTEIN LLP HOMOLOG"/>
    <property type="match status" value="1"/>
</dbReference>
<dbReference type="GO" id="GO:0005730">
    <property type="term" value="C:nucleolus"/>
    <property type="evidence" value="ECO:0007669"/>
    <property type="project" value="TreeGrafter"/>
</dbReference>
<dbReference type="Pfam" id="PF10169">
    <property type="entry name" value="LLPH"/>
    <property type="match status" value="1"/>
</dbReference>
<evidence type="ECO:0000313" key="4">
    <source>
        <dbReference type="Proteomes" id="UP000801492"/>
    </source>
</evidence>
<feature type="compositionally biased region" description="Basic residues" evidence="2">
    <location>
        <begin position="111"/>
        <end position="133"/>
    </location>
</feature>
<dbReference type="PANTHER" id="PTHR34253:SF1">
    <property type="entry name" value="PROTEIN LLP HOMOLOG"/>
    <property type="match status" value="1"/>
</dbReference>
<proteinExistence type="inferred from homology"/>
<sequence length="133" mass="15564">MAKSIRSKWKRKCRAVKRERYNKKELELLKKTLSNDPCNKPSDIDMTDVNEIATVVDKQTIKKKKQRKASTSVTHDDADEDEMVMDTNAKQRIFNPKTMKDQHGTYPVWMHPRKIHKRKKAGKGKLKKKGKSK</sequence>
<organism evidence="3 4">
    <name type="scientific">Ignelater luminosus</name>
    <name type="common">Cucubano</name>
    <name type="synonym">Pyrophorus luminosus</name>
    <dbReference type="NCBI Taxonomy" id="2038154"/>
    <lineage>
        <taxon>Eukaryota</taxon>
        <taxon>Metazoa</taxon>
        <taxon>Ecdysozoa</taxon>
        <taxon>Arthropoda</taxon>
        <taxon>Hexapoda</taxon>
        <taxon>Insecta</taxon>
        <taxon>Pterygota</taxon>
        <taxon>Neoptera</taxon>
        <taxon>Endopterygota</taxon>
        <taxon>Coleoptera</taxon>
        <taxon>Polyphaga</taxon>
        <taxon>Elateriformia</taxon>
        <taxon>Elateroidea</taxon>
        <taxon>Elateridae</taxon>
        <taxon>Agrypninae</taxon>
        <taxon>Pyrophorini</taxon>
        <taxon>Ignelater</taxon>
    </lineage>
</organism>
<reference evidence="3" key="1">
    <citation type="submission" date="2019-08" db="EMBL/GenBank/DDBJ databases">
        <title>The genome of the North American firefly Photinus pyralis.</title>
        <authorList>
            <consortium name="Photinus pyralis genome working group"/>
            <person name="Fallon T.R."/>
            <person name="Sander Lower S.E."/>
            <person name="Weng J.-K."/>
        </authorList>
    </citation>
    <scope>NUCLEOTIDE SEQUENCE</scope>
    <source>
        <strain evidence="3">TRF0915ILg1</strain>
        <tissue evidence="3">Whole body</tissue>
    </source>
</reference>
<comment type="caution">
    <text evidence="3">The sequence shown here is derived from an EMBL/GenBank/DDBJ whole genome shotgun (WGS) entry which is preliminary data.</text>
</comment>
<evidence type="ECO:0000313" key="3">
    <source>
        <dbReference type="EMBL" id="KAF2883460.1"/>
    </source>
</evidence>
<evidence type="ECO:0008006" key="5">
    <source>
        <dbReference type="Google" id="ProtNLM"/>
    </source>
</evidence>
<protein>
    <recommendedName>
        <fullName evidence="5">Protein LLP homolog</fullName>
    </recommendedName>
</protein>
<name>A0A8K0C9K7_IGNLU</name>
<dbReference type="AlphaFoldDB" id="A0A8K0C9K7"/>
<gene>
    <name evidence="3" type="ORF">ILUMI_22702</name>
</gene>
<dbReference type="GO" id="GO:0097484">
    <property type="term" value="P:dendrite extension"/>
    <property type="evidence" value="ECO:0007669"/>
    <property type="project" value="TreeGrafter"/>
</dbReference>
<dbReference type="GO" id="GO:0003723">
    <property type="term" value="F:RNA binding"/>
    <property type="evidence" value="ECO:0007669"/>
    <property type="project" value="TreeGrafter"/>
</dbReference>
<dbReference type="InterPro" id="IPR018784">
    <property type="entry name" value="LLPH-like"/>
</dbReference>
<evidence type="ECO:0000256" key="1">
    <source>
        <dbReference type="ARBA" id="ARBA00034118"/>
    </source>
</evidence>